<dbReference type="Pfam" id="PF01609">
    <property type="entry name" value="DDE_Tnp_1"/>
    <property type="match status" value="1"/>
</dbReference>
<evidence type="ECO:0000313" key="3">
    <source>
        <dbReference type="EMBL" id="SMB86413.1"/>
    </source>
</evidence>
<sequence length="430" mass="48129">MRLVVRILEVNNDMITLLYDQGRSGDRGLLTWETEGPLLHLHPRRNLRLDLVNLDGEFTPFAGGSLHRQRVVVLDTHGGPDNTELLEFARTADLTLLPTTPDINGLDGAAQTAEILRSGGVSPRSYMALITMVRPGGMKKIEARRGLKEQNVPVMTATVRISEAFRDATNAAVLVKDLRTDIAGKCWRDYEAVAGEVLAAPWGGRDTASPSPSDDVSGSWGTPDAAAGAAGPTRRFFMATEWLRRVLCRYGWPSANRSDPELTFNASLLALHADRTPALQECVLDLTEQQRSTPLEHMRVVATRSPTGDLVIIATDFAVWETWKLYKLRWTIECTFSSQKMRGFDLERTGVKDKKRLERLFGLVTLAWLNCLRVGVWRHEIKPIPILAHGRRAMSQVRYGSELLRNTLRWVPHQLNEILEVLIRPFPSLG</sequence>
<accession>A0A1W1UZ86</accession>
<dbReference type="GO" id="GO:0004803">
    <property type="term" value="F:transposase activity"/>
    <property type="evidence" value="ECO:0007669"/>
    <property type="project" value="InterPro"/>
</dbReference>
<dbReference type="InterPro" id="IPR002559">
    <property type="entry name" value="Transposase_11"/>
</dbReference>
<dbReference type="GO" id="GO:0006313">
    <property type="term" value="P:DNA transposition"/>
    <property type="evidence" value="ECO:0007669"/>
    <property type="project" value="InterPro"/>
</dbReference>
<dbReference type="Gene3D" id="3.40.50.300">
    <property type="entry name" value="P-loop containing nucleotide triphosphate hydrolases"/>
    <property type="match status" value="1"/>
</dbReference>
<dbReference type="EMBL" id="FWWU01000008">
    <property type="protein sequence ID" value="SMB86413.1"/>
    <property type="molecule type" value="Genomic_DNA"/>
</dbReference>
<dbReference type="AlphaFoldDB" id="A0A1W1UZ86"/>
<dbReference type="SUPFAM" id="SSF53098">
    <property type="entry name" value="Ribonuclease H-like"/>
    <property type="match status" value="1"/>
</dbReference>
<feature type="region of interest" description="Disordered" evidence="1">
    <location>
        <begin position="202"/>
        <end position="229"/>
    </location>
</feature>
<evidence type="ECO:0000259" key="2">
    <source>
        <dbReference type="Pfam" id="PF01609"/>
    </source>
</evidence>
<gene>
    <name evidence="3" type="ORF">SAMN00790413_03802</name>
</gene>
<reference evidence="3 4" key="1">
    <citation type="submission" date="2017-04" db="EMBL/GenBank/DDBJ databases">
        <authorList>
            <person name="Afonso C.L."/>
            <person name="Miller P.J."/>
            <person name="Scott M.A."/>
            <person name="Spackman E."/>
            <person name="Goraichik I."/>
            <person name="Dimitrov K.M."/>
            <person name="Suarez D.L."/>
            <person name="Swayne D.E."/>
        </authorList>
    </citation>
    <scope>NUCLEOTIDE SEQUENCE [LARGE SCALE GENOMIC DNA]</scope>
    <source>
        <strain evidence="3 4">KR-140</strain>
    </source>
</reference>
<feature type="domain" description="Transposase IS4-like" evidence="2">
    <location>
        <begin position="309"/>
        <end position="368"/>
    </location>
</feature>
<keyword evidence="4" id="KW-1185">Reference proteome</keyword>
<dbReference type="InterPro" id="IPR012337">
    <property type="entry name" value="RNaseH-like_sf"/>
</dbReference>
<dbReference type="InterPro" id="IPR027417">
    <property type="entry name" value="P-loop_NTPase"/>
</dbReference>
<name>A0A1W1UZ86_9DEIO</name>
<dbReference type="Proteomes" id="UP000192582">
    <property type="component" value="Unassembled WGS sequence"/>
</dbReference>
<organism evidence="3 4">
    <name type="scientific">Deinococcus hopiensis KR-140</name>
    <dbReference type="NCBI Taxonomy" id="695939"/>
    <lineage>
        <taxon>Bacteria</taxon>
        <taxon>Thermotogati</taxon>
        <taxon>Deinococcota</taxon>
        <taxon>Deinococci</taxon>
        <taxon>Deinococcales</taxon>
        <taxon>Deinococcaceae</taxon>
        <taxon>Deinococcus</taxon>
    </lineage>
</organism>
<dbReference type="GO" id="GO:0003677">
    <property type="term" value="F:DNA binding"/>
    <property type="evidence" value="ECO:0007669"/>
    <property type="project" value="InterPro"/>
</dbReference>
<proteinExistence type="predicted"/>
<dbReference type="SUPFAM" id="SSF52540">
    <property type="entry name" value="P-loop containing nucleoside triphosphate hydrolases"/>
    <property type="match status" value="1"/>
</dbReference>
<evidence type="ECO:0000313" key="4">
    <source>
        <dbReference type="Proteomes" id="UP000192582"/>
    </source>
</evidence>
<evidence type="ECO:0000256" key="1">
    <source>
        <dbReference type="SAM" id="MobiDB-lite"/>
    </source>
</evidence>
<feature type="compositionally biased region" description="Polar residues" evidence="1">
    <location>
        <begin position="208"/>
        <end position="220"/>
    </location>
</feature>
<dbReference type="STRING" id="695939.SAMN00790413_03802"/>
<protein>
    <submittedName>
        <fullName evidence="3">Transposase DDE domain-containing protein</fullName>
    </submittedName>
</protein>